<dbReference type="Pfam" id="PF13645">
    <property type="entry name" value="YkuD_2"/>
    <property type="match status" value="1"/>
</dbReference>
<dbReference type="PANTHER" id="PTHR38477">
    <property type="entry name" value="HYPOTHETICAL EXPORTED PROTEIN"/>
    <property type="match status" value="1"/>
</dbReference>
<dbReference type="STRING" id="563176.SAMN04488090_2611"/>
<dbReference type="AlphaFoldDB" id="A0A1G9QHG5"/>
<dbReference type="Proteomes" id="UP000198901">
    <property type="component" value="Unassembled WGS sequence"/>
</dbReference>
<dbReference type="PANTHER" id="PTHR38477:SF1">
    <property type="entry name" value="MUREIN L,D-TRANSPEPTIDASE CATALYTIC DOMAIN FAMILY PROTEIN"/>
    <property type="match status" value="1"/>
</dbReference>
<dbReference type="EMBL" id="FNGS01000004">
    <property type="protein sequence ID" value="SDM09745.1"/>
    <property type="molecule type" value="Genomic_DNA"/>
</dbReference>
<name>A0A1G9QHG5_9BACT</name>
<keyword evidence="2" id="KW-1185">Reference proteome</keyword>
<reference evidence="1 2" key="1">
    <citation type="submission" date="2016-10" db="EMBL/GenBank/DDBJ databases">
        <authorList>
            <person name="de Groot N.N."/>
        </authorList>
    </citation>
    <scope>NUCLEOTIDE SEQUENCE [LARGE SCALE GENOMIC DNA]</scope>
    <source>
        <strain evidence="1 2">DSM 21668</strain>
    </source>
</reference>
<protein>
    <submittedName>
        <fullName evidence="1">L,D-transpeptidase catalytic domain</fullName>
    </submittedName>
</protein>
<accession>A0A1G9QHG5</accession>
<sequence length="220" mass="24349">MLKSIVLSLLLFFTAEVPKETARTWEAEYDSFGLSGSGLSKEAFFYAWQGFGKISLKHSVVAIADFSQSSTRKRFYILDMVRHKLLYQTYVAHGINSGSEFATRFSNRESSNQSSLGFYRTLGTYQGKHGLSLKLEGLEKGVNDLAYQRAIVLHGADYVSESFIRQTGRLGRSFGCPAVSMAEHKKLIGLLKGGAGLFLYAPSADYLSHSPFLSHPYTSG</sequence>
<evidence type="ECO:0000313" key="1">
    <source>
        <dbReference type="EMBL" id="SDM09745.1"/>
    </source>
</evidence>
<dbReference type="RefSeq" id="WP_093202670.1">
    <property type="nucleotide sequence ID" value="NZ_FNGS01000004.1"/>
</dbReference>
<proteinExistence type="predicted"/>
<evidence type="ECO:0000313" key="2">
    <source>
        <dbReference type="Proteomes" id="UP000198901"/>
    </source>
</evidence>
<dbReference type="InterPro" id="IPR032676">
    <property type="entry name" value="YkuD_2"/>
</dbReference>
<gene>
    <name evidence="1" type="ORF">SAMN04488090_2611</name>
</gene>
<dbReference type="OrthoDB" id="9815195at2"/>
<organism evidence="1 2">
    <name type="scientific">Siphonobacter aquaeclarae</name>
    <dbReference type="NCBI Taxonomy" id="563176"/>
    <lineage>
        <taxon>Bacteria</taxon>
        <taxon>Pseudomonadati</taxon>
        <taxon>Bacteroidota</taxon>
        <taxon>Cytophagia</taxon>
        <taxon>Cytophagales</taxon>
        <taxon>Cytophagaceae</taxon>
        <taxon>Siphonobacter</taxon>
    </lineage>
</organism>